<comment type="caution">
    <text evidence="1">The sequence shown here is derived from an EMBL/GenBank/DDBJ whole genome shotgun (WGS) entry which is preliminary data.</text>
</comment>
<dbReference type="EMBL" id="JRYR02000001">
    <property type="protein sequence ID" value="OHX68377.1"/>
    <property type="molecule type" value="Genomic_DNA"/>
</dbReference>
<keyword evidence="2" id="KW-1185">Reference proteome</keyword>
<proteinExistence type="predicted"/>
<sequence>MLILFILLSGCNNDLLSGFDNEINDHNEALENNIYSYTGTGLILENAFWRVRKFQSVCRGTCWVGDYYTAGDSTVNNLIYTKIRLKSIHKNQQEQIKDEFISLVRNDHKNNKVFRLLNDGTEQLMYDFNMKVGDTIKISSDKSIVESIDDYIFENDTLKQFNLVPIQDEEWVKKFNFSIIEGIGSTNGLFQGVSISYVNYDGSNLECFSVGNLVYKKNSTCNKFDFDYYWFD</sequence>
<dbReference type="AlphaFoldDB" id="A0A1S1Z583"/>
<evidence type="ECO:0000313" key="2">
    <source>
        <dbReference type="Proteomes" id="UP000179797"/>
    </source>
</evidence>
<gene>
    <name evidence="1" type="ORF">NH26_19495</name>
</gene>
<accession>A0A1S1Z583</accession>
<reference evidence="1 2" key="1">
    <citation type="journal article" date="2012" name="Int. J. Syst. Evol. Microbiol.">
        <title>Flammeovirga pacifica sp. nov., isolated from deep-sea sediment.</title>
        <authorList>
            <person name="Xu H."/>
            <person name="Fu Y."/>
            <person name="Yang N."/>
            <person name="Ding Z."/>
            <person name="Lai Q."/>
            <person name="Zeng R."/>
        </authorList>
    </citation>
    <scope>NUCLEOTIDE SEQUENCE [LARGE SCALE GENOMIC DNA]</scope>
    <source>
        <strain evidence="2">DSM 24597 / LMG 26175 / WPAGA1</strain>
    </source>
</reference>
<protein>
    <submittedName>
        <fullName evidence="1">Uncharacterized protein</fullName>
    </submittedName>
</protein>
<name>A0A1S1Z583_FLAPC</name>
<organism evidence="1 2">
    <name type="scientific">Flammeovirga pacifica</name>
    <dbReference type="NCBI Taxonomy" id="915059"/>
    <lineage>
        <taxon>Bacteria</taxon>
        <taxon>Pseudomonadati</taxon>
        <taxon>Bacteroidota</taxon>
        <taxon>Cytophagia</taxon>
        <taxon>Cytophagales</taxon>
        <taxon>Flammeovirgaceae</taxon>
        <taxon>Flammeovirga</taxon>
    </lineage>
</organism>
<dbReference type="Proteomes" id="UP000179797">
    <property type="component" value="Unassembled WGS sequence"/>
</dbReference>
<evidence type="ECO:0000313" key="1">
    <source>
        <dbReference type="EMBL" id="OHX68377.1"/>
    </source>
</evidence>